<feature type="compositionally biased region" description="Basic and acidic residues" evidence="5">
    <location>
        <begin position="1027"/>
        <end position="1037"/>
    </location>
</feature>
<dbReference type="Gene3D" id="1.20.120.1080">
    <property type="match status" value="1"/>
</dbReference>
<dbReference type="EMBL" id="LIAE01010482">
    <property type="protein sequence ID" value="PAV60125.1"/>
    <property type="molecule type" value="Genomic_DNA"/>
</dbReference>
<evidence type="ECO:0000259" key="6">
    <source>
        <dbReference type="PROSITE" id="PS51192"/>
    </source>
</evidence>
<evidence type="ECO:0000256" key="2">
    <source>
        <dbReference type="ARBA" id="ARBA00022801"/>
    </source>
</evidence>
<feature type="compositionally biased region" description="Acidic residues" evidence="5">
    <location>
        <begin position="1038"/>
        <end position="1048"/>
    </location>
</feature>
<evidence type="ECO:0000256" key="4">
    <source>
        <dbReference type="ARBA" id="ARBA00022840"/>
    </source>
</evidence>
<comment type="caution">
    <text evidence="8">The sequence shown here is derived from an EMBL/GenBank/DDBJ whole genome shotgun (WGS) entry which is preliminary data.</text>
</comment>
<dbReference type="Gene3D" id="3.40.50.300">
    <property type="entry name" value="P-loop containing nucleotide triphosphate hydrolases"/>
    <property type="match status" value="2"/>
</dbReference>
<keyword evidence="3" id="KW-0347">Helicase</keyword>
<dbReference type="SUPFAM" id="SSF52540">
    <property type="entry name" value="P-loop containing nucleoside triphosphate hydrolases"/>
    <property type="match status" value="1"/>
</dbReference>
<accession>A0A2A2JEN4</accession>
<dbReference type="PROSITE" id="PS51194">
    <property type="entry name" value="HELICASE_CTER"/>
    <property type="match status" value="1"/>
</dbReference>
<gene>
    <name evidence="8" type="ORF">WR25_25321</name>
</gene>
<dbReference type="FunFam" id="1.20.120.1080:FF:000005">
    <property type="entry name" value="ATP-dependent helicase HrpA"/>
    <property type="match status" value="1"/>
</dbReference>
<dbReference type="Pfam" id="PF00271">
    <property type="entry name" value="Helicase_C"/>
    <property type="match status" value="1"/>
</dbReference>
<dbReference type="InterPro" id="IPR011545">
    <property type="entry name" value="DEAD/DEAH_box_helicase_dom"/>
</dbReference>
<keyword evidence="1" id="KW-0547">Nucleotide-binding</keyword>
<dbReference type="GO" id="GO:0005524">
    <property type="term" value="F:ATP binding"/>
    <property type="evidence" value="ECO:0007669"/>
    <property type="project" value="UniProtKB-KW"/>
</dbReference>
<evidence type="ECO:0008006" key="10">
    <source>
        <dbReference type="Google" id="ProtNLM"/>
    </source>
</evidence>
<keyword evidence="4" id="KW-0067">ATP-binding</keyword>
<dbReference type="InterPro" id="IPR027417">
    <property type="entry name" value="P-loop_NTPase"/>
</dbReference>
<protein>
    <recommendedName>
        <fullName evidence="10">Helicase ATP-binding domain-containing protein</fullName>
    </recommendedName>
</protein>
<name>A0A2A2JEN4_9BILA</name>
<dbReference type="SMART" id="SM00487">
    <property type="entry name" value="DEXDc"/>
    <property type="match status" value="1"/>
</dbReference>
<evidence type="ECO:0000259" key="7">
    <source>
        <dbReference type="PROSITE" id="PS51194"/>
    </source>
</evidence>
<sequence length="1140" mass="131607">MEMPCNGDVPHDVWAVHQISQNDLILWDLLSLVILHVLLNIPYLPINQLIQTHILIFLLVIRAPSDRNVVLIFIVRIDLRSYVVAELVVQEEWDESRGSLFRHFLPTEASSKQSKEDEERAKTQRQFINSYFNRFIKQLCCRSGGETDDHFDPRRIKCDDLGIPQDLSKSYFVMSQREQQEIPHSLSHLPAWLVRHFEYVIRLSCDFFNEIKFKKIRDLRKSQRELPIAERKTEIVDLLKDHQVLIVAGDTGCGKSTQVPQYLLEAGYSGIACTQPRRIACTALARRVAYETLNVYGNEVAYQIRFETTKSKRTKMLFLTEGLLLRQMENDSLLQQYNVIILDEVHERHLSSDLLIGLLRDLVEKRPDLKLILMSATINLTLFSDYFQGAPVIEVPGRLYPIQLQYHPIKQFIAEAEKKNHKIDPEPYLRILEKIDKETPSNQRGDVLIFLNGVAEIETVAQTLKTYAELTKGWIILLLHSTLSVDEQDKVFDIAPLGSRKCILSTNIAETSVTIDGIRFVIDSGKVNLIKYESGTGTQKLTEFWEQFDKMDDFTPSEIHRVSLQDMALRMISLNLGLDPRTFPFIERPAEDALDEALEKLKFQGVLYSDRENQLTALGNAVAKLPMDVSIAKMLIYGCVVDQFDVMLTVAAGLSVQSPFTNRSFREPDTVEKRAPLTSPMGDPFTLIALFREWVLQKAYGGKAKRWTIENGLDEHRLQILEDSGFIEKPTAEELGEDDSRQRRIEQGEKRKLFEMKRAARNKEKSRKVLRAEKHFDTILDERVEEEIEAEADIMKTDVKTVEFLLSHKQRDVDAIRSSHKLRRKEAELIRLVIACGLYPNYSLLDPANKYQQGQEIYSHSRLKPFTQIHPNSSLVQYHLHTLNAQEDSQNYSNFHQIPFYGMLLETTKPYVCNVMPVPALYVLIVAKKVLCEDWKLVTVDDFVEIQFKSSNTCREVIDSVIQIKKEFKIGLTSALEGDKLDMHRLARTVDKFSRYLTEEGVVISLKRLVSPPCILEDVGFFTPDGEVKIDDDKQEGGAEEVQESEAEREERQRLEEEDRAVRQFLGKDPMCPMTREMVEEEEEIAENKKKPEKKESYYERLLKAQKEREEKSRMNDEGQEDTPTKRQKVEVKDEVLEGE</sequence>
<dbReference type="Pfam" id="PF00270">
    <property type="entry name" value="DEAD"/>
    <property type="match status" value="1"/>
</dbReference>
<evidence type="ECO:0000313" key="8">
    <source>
        <dbReference type="EMBL" id="PAV60125.1"/>
    </source>
</evidence>
<dbReference type="Proteomes" id="UP000218231">
    <property type="component" value="Unassembled WGS sequence"/>
</dbReference>
<dbReference type="Pfam" id="PF21010">
    <property type="entry name" value="HA2_C"/>
    <property type="match status" value="1"/>
</dbReference>
<dbReference type="InterPro" id="IPR007502">
    <property type="entry name" value="Helicase-assoc_dom"/>
</dbReference>
<evidence type="ECO:0000313" key="9">
    <source>
        <dbReference type="Proteomes" id="UP000218231"/>
    </source>
</evidence>
<organism evidence="8 9">
    <name type="scientific">Diploscapter pachys</name>
    <dbReference type="NCBI Taxonomy" id="2018661"/>
    <lineage>
        <taxon>Eukaryota</taxon>
        <taxon>Metazoa</taxon>
        <taxon>Ecdysozoa</taxon>
        <taxon>Nematoda</taxon>
        <taxon>Chromadorea</taxon>
        <taxon>Rhabditida</taxon>
        <taxon>Rhabditina</taxon>
        <taxon>Rhabditomorpha</taxon>
        <taxon>Rhabditoidea</taxon>
        <taxon>Rhabditidae</taxon>
        <taxon>Diploscapter</taxon>
    </lineage>
</organism>
<feature type="compositionally biased region" description="Basic and acidic residues" evidence="5">
    <location>
        <begin position="1049"/>
        <end position="1062"/>
    </location>
</feature>
<dbReference type="FunFam" id="3.40.50.300:FF:000725">
    <property type="entry name" value="probable ATP-dependent RNA helicase DHX34"/>
    <property type="match status" value="1"/>
</dbReference>
<dbReference type="CDD" id="cd18791">
    <property type="entry name" value="SF2_C_RHA"/>
    <property type="match status" value="1"/>
</dbReference>
<dbReference type="CDD" id="cd17979">
    <property type="entry name" value="DEXHc_DHX34"/>
    <property type="match status" value="1"/>
</dbReference>
<proteinExistence type="predicted"/>
<dbReference type="SMART" id="SM00490">
    <property type="entry name" value="HELICc"/>
    <property type="match status" value="1"/>
</dbReference>
<dbReference type="Pfam" id="PF07717">
    <property type="entry name" value="OB_NTP_bind"/>
    <property type="match status" value="1"/>
</dbReference>
<dbReference type="AlphaFoldDB" id="A0A2A2JEN4"/>
<reference evidence="8 9" key="1">
    <citation type="journal article" date="2017" name="Curr. Biol.">
        <title>Genome architecture and evolution of a unichromosomal asexual nematode.</title>
        <authorList>
            <person name="Fradin H."/>
            <person name="Zegar C."/>
            <person name="Gutwein M."/>
            <person name="Lucas J."/>
            <person name="Kovtun M."/>
            <person name="Corcoran D."/>
            <person name="Baugh L.R."/>
            <person name="Kiontke K."/>
            <person name="Gunsalus K."/>
            <person name="Fitch D.H."/>
            <person name="Piano F."/>
        </authorList>
    </citation>
    <scope>NUCLEOTIDE SEQUENCE [LARGE SCALE GENOMIC DNA]</scope>
    <source>
        <strain evidence="8">PF1309</strain>
    </source>
</reference>
<evidence type="ECO:0000256" key="5">
    <source>
        <dbReference type="SAM" id="MobiDB-lite"/>
    </source>
</evidence>
<feature type="compositionally biased region" description="Basic and acidic residues" evidence="5">
    <location>
        <begin position="1086"/>
        <end position="1140"/>
    </location>
</feature>
<dbReference type="GO" id="GO:0016787">
    <property type="term" value="F:hydrolase activity"/>
    <property type="evidence" value="ECO:0007669"/>
    <property type="project" value="UniProtKB-KW"/>
</dbReference>
<dbReference type="OrthoDB" id="3363059at2759"/>
<dbReference type="SMART" id="SM00847">
    <property type="entry name" value="HA2"/>
    <property type="match status" value="1"/>
</dbReference>
<keyword evidence="2" id="KW-0378">Hydrolase</keyword>
<dbReference type="PANTHER" id="PTHR18934:SF221">
    <property type="entry name" value="ATP-DEPENDENT RNA HELICASE DHX34-RELATED"/>
    <property type="match status" value="1"/>
</dbReference>
<dbReference type="PROSITE" id="PS51192">
    <property type="entry name" value="HELICASE_ATP_BIND_1"/>
    <property type="match status" value="1"/>
</dbReference>
<dbReference type="GO" id="GO:0003723">
    <property type="term" value="F:RNA binding"/>
    <property type="evidence" value="ECO:0007669"/>
    <property type="project" value="TreeGrafter"/>
</dbReference>
<dbReference type="InterPro" id="IPR014001">
    <property type="entry name" value="Helicase_ATP-bd"/>
</dbReference>
<dbReference type="GO" id="GO:0004386">
    <property type="term" value="F:helicase activity"/>
    <property type="evidence" value="ECO:0007669"/>
    <property type="project" value="UniProtKB-KW"/>
</dbReference>
<feature type="region of interest" description="Disordered" evidence="5">
    <location>
        <begin position="1027"/>
        <end position="1140"/>
    </location>
</feature>
<dbReference type="InterPro" id="IPR011709">
    <property type="entry name" value="DEAD-box_helicase_OB_fold"/>
</dbReference>
<feature type="domain" description="Helicase ATP-binding" evidence="6">
    <location>
        <begin position="236"/>
        <end position="396"/>
    </location>
</feature>
<dbReference type="InterPro" id="IPR001650">
    <property type="entry name" value="Helicase_C-like"/>
</dbReference>
<keyword evidence="9" id="KW-1185">Reference proteome</keyword>
<evidence type="ECO:0000256" key="1">
    <source>
        <dbReference type="ARBA" id="ARBA00022741"/>
    </source>
</evidence>
<evidence type="ECO:0000256" key="3">
    <source>
        <dbReference type="ARBA" id="ARBA00022806"/>
    </source>
</evidence>
<dbReference type="STRING" id="2018661.A0A2A2JEN4"/>
<feature type="domain" description="Helicase C-terminal" evidence="7">
    <location>
        <begin position="427"/>
        <end position="630"/>
    </location>
</feature>
<dbReference type="PANTHER" id="PTHR18934">
    <property type="entry name" value="ATP-DEPENDENT RNA HELICASE"/>
    <property type="match status" value="1"/>
</dbReference>